<keyword evidence="10 12" id="KW-0408">Iron</keyword>
<keyword evidence="9 12" id="KW-0560">Oxidoreductase</keyword>
<evidence type="ECO:0000256" key="5">
    <source>
        <dbReference type="ARBA" id="ARBA00022692"/>
    </source>
</evidence>
<evidence type="ECO:0000256" key="11">
    <source>
        <dbReference type="ARBA" id="ARBA00023136"/>
    </source>
</evidence>
<name>A0A8H7UCC7_MORIS</name>
<evidence type="ECO:0000256" key="7">
    <source>
        <dbReference type="ARBA" id="ARBA00022982"/>
    </source>
</evidence>
<dbReference type="InterPro" id="IPR002680">
    <property type="entry name" value="AOX"/>
</dbReference>
<sequence>MLPIISKRVAHTGIKSISSYSLQTSLRTFGSLPSILRGPEKIRPVTDIPNEIARELANSHPVPMRHEFAEGSQKITTELLESMDIGLGKHHKPETLSDKLAYRLVKTLRLLPDTYFKDNHYMRSVMLETIAAVPGMVGAMQRHLRSLRKMQHDGGFISHLLHEAENERMHLMIWMKCLEINTWNRLLVLGAQGVFFNAYFLGYMCSPKLCHRIAGYLEEEAVVSYTHFLDALDKGDLKNPKAPAIALEYYNLHPDATVRDVVVAIRADEALHRDANHLFAEVFSNKQVNLRDQIKEQADKAEKNLTAMDI</sequence>
<dbReference type="PANTHER" id="PTHR31803">
    <property type="entry name" value="ALTERNATIVE OXIDASE"/>
    <property type="match status" value="1"/>
</dbReference>
<evidence type="ECO:0000256" key="9">
    <source>
        <dbReference type="ARBA" id="ARBA00023002"/>
    </source>
</evidence>
<evidence type="ECO:0000256" key="12">
    <source>
        <dbReference type="RuleBase" id="RU003779"/>
    </source>
</evidence>
<reference evidence="13" key="1">
    <citation type="submission" date="2020-12" db="EMBL/GenBank/DDBJ databases">
        <title>Metabolic potential, ecology and presence of endohyphal bacteria is reflected in genomic diversity of Mucoromycotina.</title>
        <authorList>
            <person name="Muszewska A."/>
            <person name="Okrasinska A."/>
            <person name="Steczkiewicz K."/>
            <person name="Drgas O."/>
            <person name="Orlowska M."/>
            <person name="Perlinska-Lenart U."/>
            <person name="Aleksandrzak-Piekarczyk T."/>
            <person name="Szatraj K."/>
            <person name="Zielenkiewicz U."/>
            <person name="Pilsyk S."/>
            <person name="Malc E."/>
            <person name="Mieczkowski P."/>
            <person name="Kruszewska J.S."/>
            <person name="Biernat P."/>
            <person name="Pawlowska J."/>
        </authorList>
    </citation>
    <scope>NUCLEOTIDE SEQUENCE</scope>
    <source>
        <strain evidence="13">WA0000067209</strain>
    </source>
</reference>
<keyword evidence="11 12" id="KW-0472">Membrane</keyword>
<evidence type="ECO:0000256" key="6">
    <source>
        <dbReference type="ARBA" id="ARBA00022723"/>
    </source>
</evidence>
<dbReference type="GO" id="GO:0005739">
    <property type="term" value="C:mitochondrion"/>
    <property type="evidence" value="ECO:0007669"/>
    <property type="project" value="TreeGrafter"/>
</dbReference>
<evidence type="ECO:0000256" key="8">
    <source>
        <dbReference type="ARBA" id="ARBA00022989"/>
    </source>
</evidence>
<evidence type="ECO:0000256" key="4">
    <source>
        <dbReference type="ARBA" id="ARBA00022660"/>
    </source>
</evidence>
<dbReference type="Gene3D" id="1.20.1260.140">
    <property type="entry name" value="Alternative oxidase"/>
    <property type="match status" value="1"/>
</dbReference>
<dbReference type="AlphaFoldDB" id="A0A8H7UCC7"/>
<dbReference type="GO" id="GO:0046872">
    <property type="term" value="F:metal ion binding"/>
    <property type="evidence" value="ECO:0007669"/>
    <property type="project" value="UniProtKB-UniRule"/>
</dbReference>
<evidence type="ECO:0000256" key="3">
    <source>
        <dbReference type="ARBA" id="ARBA00022448"/>
    </source>
</evidence>
<dbReference type="PANTHER" id="PTHR31803:SF3">
    <property type="entry name" value="ALTERNATIVE OXIDASE"/>
    <property type="match status" value="1"/>
</dbReference>
<evidence type="ECO:0000313" key="13">
    <source>
        <dbReference type="EMBL" id="KAG2177740.1"/>
    </source>
</evidence>
<dbReference type="GO" id="GO:0009916">
    <property type="term" value="F:alternative oxidase activity"/>
    <property type="evidence" value="ECO:0007669"/>
    <property type="project" value="UniProtKB-UniRule"/>
</dbReference>
<keyword evidence="7 12" id="KW-0249">Electron transport</keyword>
<gene>
    <name evidence="13" type="ORF">INT43_002987</name>
</gene>
<comment type="similarity">
    <text evidence="2 12">Belongs to the alternative oxidase family.</text>
</comment>
<keyword evidence="3" id="KW-0813">Transport</keyword>
<dbReference type="GO" id="GO:0098803">
    <property type="term" value="C:respiratory chain complex"/>
    <property type="evidence" value="ECO:0007669"/>
    <property type="project" value="UniProtKB-UniRule"/>
</dbReference>
<comment type="cofactor">
    <cofactor evidence="12">
        <name>Fe cation</name>
        <dbReference type="ChEBI" id="CHEBI:24875"/>
    </cofactor>
    <text evidence="12">Binds 2 iron ions per subunit.</text>
</comment>
<proteinExistence type="inferred from homology"/>
<keyword evidence="14" id="KW-1185">Reference proteome</keyword>
<dbReference type="EMBL" id="JAEPQZ010000008">
    <property type="protein sequence ID" value="KAG2177740.1"/>
    <property type="molecule type" value="Genomic_DNA"/>
</dbReference>
<dbReference type="OrthoDB" id="16906at2759"/>
<comment type="subcellular location">
    <subcellularLocation>
        <location evidence="1">Membrane</location>
    </subcellularLocation>
</comment>
<dbReference type="InterPro" id="IPR038659">
    <property type="entry name" value="AOX_sf"/>
</dbReference>
<evidence type="ECO:0000313" key="14">
    <source>
        <dbReference type="Proteomes" id="UP000654370"/>
    </source>
</evidence>
<accession>A0A8H7UCC7</accession>
<dbReference type="Pfam" id="PF01786">
    <property type="entry name" value="AOX"/>
    <property type="match status" value="1"/>
</dbReference>
<protein>
    <recommendedName>
        <fullName evidence="12">Alternative oxidase</fullName>
        <ecNumber evidence="12">1.-.-.-</ecNumber>
    </recommendedName>
</protein>
<keyword evidence="4 12" id="KW-0679">Respiratory chain</keyword>
<comment type="caution">
    <text evidence="13">The sequence shown here is derived from an EMBL/GenBank/DDBJ whole genome shotgun (WGS) entry which is preliminary data.</text>
</comment>
<keyword evidence="5 12" id="KW-0812">Transmembrane</keyword>
<keyword evidence="6 12" id="KW-0479">Metal-binding</keyword>
<dbReference type="Proteomes" id="UP000654370">
    <property type="component" value="Unassembled WGS sequence"/>
</dbReference>
<keyword evidence="8" id="KW-1133">Transmembrane helix</keyword>
<evidence type="ECO:0000256" key="2">
    <source>
        <dbReference type="ARBA" id="ARBA00008388"/>
    </source>
</evidence>
<dbReference type="GO" id="GO:0016020">
    <property type="term" value="C:membrane"/>
    <property type="evidence" value="ECO:0007669"/>
    <property type="project" value="UniProtKB-SubCell"/>
</dbReference>
<dbReference type="GO" id="GO:0010230">
    <property type="term" value="P:alternative respiration"/>
    <property type="evidence" value="ECO:0007669"/>
    <property type="project" value="TreeGrafter"/>
</dbReference>
<evidence type="ECO:0000256" key="10">
    <source>
        <dbReference type="ARBA" id="ARBA00023004"/>
    </source>
</evidence>
<organism evidence="13 14">
    <name type="scientific">Mortierella isabellina</name>
    <name type="common">Filamentous fungus</name>
    <name type="synonym">Umbelopsis isabellina</name>
    <dbReference type="NCBI Taxonomy" id="91625"/>
    <lineage>
        <taxon>Eukaryota</taxon>
        <taxon>Fungi</taxon>
        <taxon>Fungi incertae sedis</taxon>
        <taxon>Mucoromycota</taxon>
        <taxon>Mucoromycotina</taxon>
        <taxon>Umbelopsidomycetes</taxon>
        <taxon>Umbelopsidales</taxon>
        <taxon>Umbelopsidaceae</taxon>
        <taxon>Umbelopsis</taxon>
    </lineage>
</organism>
<dbReference type="EC" id="1.-.-.-" evidence="12"/>
<evidence type="ECO:0000256" key="1">
    <source>
        <dbReference type="ARBA" id="ARBA00004370"/>
    </source>
</evidence>